<proteinExistence type="predicted"/>
<evidence type="ECO:0000313" key="2">
    <source>
        <dbReference type="Proteomes" id="UP000823388"/>
    </source>
</evidence>
<accession>A0A8T0VR11</accession>
<dbReference type="Proteomes" id="UP000823388">
    <property type="component" value="Chromosome 2N"/>
</dbReference>
<comment type="caution">
    <text evidence="1">The sequence shown here is derived from an EMBL/GenBank/DDBJ whole genome shotgun (WGS) entry which is preliminary data.</text>
</comment>
<evidence type="ECO:0000313" key="1">
    <source>
        <dbReference type="EMBL" id="KAG2637378.1"/>
    </source>
</evidence>
<dbReference type="AlphaFoldDB" id="A0A8T0VR11"/>
<keyword evidence="2" id="KW-1185">Reference proteome</keyword>
<gene>
    <name evidence="1" type="ORF">PVAP13_2NG515103</name>
</gene>
<sequence>MLAVLLSYLSACGGGLLELAGRFSPSLSPAASSQPNRWVLRLWPRIYWFVRTTWWPPTASARHSRPELLRRSC</sequence>
<organism evidence="1 2">
    <name type="scientific">Panicum virgatum</name>
    <name type="common">Blackwell switchgrass</name>
    <dbReference type="NCBI Taxonomy" id="38727"/>
    <lineage>
        <taxon>Eukaryota</taxon>
        <taxon>Viridiplantae</taxon>
        <taxon>Streptophyta</taxon>
        <taxon>Embryophyta</taxon>
        <taxon>Tracheophyta</taxon>
        <taxon>Spermatophyta</taxon>
        <taxon>Magnoliopsida</taxon>
        <taxon>Liliopsida</taxon>
        <taxon>Poales</taxon>
        <taxon>Poaceae</taxon>
        <taxon>PACMAD clade</taxon>
        <taxon>Panicoideae</taxon>
        <taxon>Panicodae</taxon>
        <taxon>Paniceae</taxon>
        <taxon>Panicinae</taxon>
        <taxon>Panicum</taxon>
        <taxon>Panicum sect. Hiantes</taxon>
    </lineage>
</organism>
<name>A0A8T0VR11_PANVG</name>
<dbReference type="EMBL" id="CM029040">
    <property type="protein sequence ID" value="KAG2637378.1"/>
    <property type="molecule type" value="Genomic_DNA"/>
</dbReference>
<protein>
    <submittedName>
        <fullName evidence="1">Uncharacterized protein</fullName>
    </submittedName>
</protein>
<reference evidence="1" key="1">
    <citation type="submission" date="2020-05" db="EMBL/GenBank/DDBJ databases">
        <title>WGS assembly of Panicum virgatum.</title>
        <authorList>
            <person name="Lovell J.T."/>
            <person name="Jenkins J."/>
            <person name="Shu S."/>
            <person name="Juenger T.E."/>
            <person name="Schmutz J."/>
        </authorList>
    </citation>
    <scope>NUCLEOTIDE SEQUENCE</scope>
    <source>
        <strain evidence="1">AP13</strain>
    </source>
</reference>